<dbReference type="GO" id="GO:0003676">
    <property type="term" value="F:nucleic acid binding"/>
    <property type="evidence" value="ECO:0007669"/>
    <property type="project" value="InterPro"/>
</dbReference>
<dbReference type="Gene3D" id="3.30.60.30">
    <property type="match status" value="1"/>
</dbReference>
<dbReference type="SMART" id="SM00280">
    <property type="entry name" value="KAZAL"/>
    <property type="match status" value="1"/>
</dbReference>
<dbReference type="InterPro" id="IPR004875">
    <property type="entry name" value="DDE_SF_endonuclease_dom"/>
</dbReference>
<dbReference type="PANTHER" id="PTHR21179">
    <property type="entry name" value="SERINE-TYPE ENDOPEPTIDASE INHIBITOR"/>
    <property type="match status" value="1"/>
</dbReference>
<dbReference type="Pfam" id="PF00050">
    <property type="entry name" value="Kazal_1"/>
    <property type="match status" value="1"/>
</dbReference>
<dbReference type="InterPro" id="IPR002350">
    <property type="entry name" value="Kazal_dom"/>
</dbReference>
<dbReference type="InterPro" id="IPR036058">
    <property type="entry name" value="Kazal_dom_sf"/>
</dbReference>
<feature type="region of interest" description="Disordered" evidence="1">
    <location>
        <begin position="140"/>
        <end position="195"/>
    </location>
</feature>
<dbReference type="CDD" id="cd00104">
    <property type="entry name" value="KAZAL_FS"/>
    <property type="match status" value="1"/>
</dbReference>
<name>A0AAV8W706_9CUCU</name>
<dbReference type="PANTHER" id="PTHR21179:SF1">
    <property type="entry name" value="KAZ1-TYPE SERINE PROTEASE INHIBITOR-LIKE PROTEIN TYPE EPSILON-RELATED"/>
    <property type="match status" value="1"/>
</dbReference>
<accession>A0AAV8W706</accession>
<keyword evidence="4" id="KW-1185">Reference proteome</keyword>
<evidence type="ECO:0000256" key="1">
    <source>
        <dbReference type="SAM" id="MobiDB-lite"/>
    </source>
</evidence>
<dbReference type="InterPro" id="IPR039932">
    <property type="entry name" value="Spink4-like"/>
</dbReference>
<dbReference type="AlphaFoldDB" id="A0AAV8W706"/>
<feature type="compositionally biased region" description="Polar residues" evidence="1">
    <location>
        <begin position="163"/>
        <end position="175"/>
    </location>
</feature>
<sequence>MPPFILYHAKHLWDIWMPDEAFPNTGYAATPHGWMTETAFFNWFKNHFLENCPKERPLLIVLDEGNTPEDCIMAFQNSATCYRAVSHGGNPKNNGFLSHILGNQVQSSLSRQPRQNRLVSSGGNNINQFLDNGLGNSRPNTGGFDWYSNGNSMASGERRRSSQNDFTFQENNSGVDNFLRPNRPRTTQRPSASSTVAIPGMATTRSPCEDNCRATTQFDPVCGDNNVTYTNINWLKCAQQCGRNIRVRYVGACPRVS</sequence>
<feature type="domain" description="Kazal-like" evidence="2">
    <location>
        <begin position="202"/>
        <end position="255"/>
    </location>
</feature>
<organism evidence="3 4">
    <name type="scientific">Exocentrus adspersus</name>
    <dbReference type="NCBI Taxonomy" id="1586481"/>
    <lineage>
        <taxon>Eukaryota</taxon>
        <taxon>Metazoa</taxon>
        <taxon>Ecdysozoa</taxon>
        <taxon>Arthropoda</taxon>
        <taxon>Hexapoda</taxon>
        <taxon>Insecta</taxon>
        <taxon>Pterygota</taxon>
        <taxon>Neoptera</taxon>
        <taxon>Endopterygota</taxon>
        <taxon>Coleoptera</taxon>
        <taxon>Polyphaga</taxon>
        <taxon>Cucujiformia</taxon>
        <taxon>Chrysomeloidea</taxon>
        <taxon>Cerambycidae</taxon>
        <taxon>Lamiinae</taxon>
        <taxon>Acanthocinini</taxon>
        <taxon>Exocentrus</taxon>
    </lineage>
</organism>
<dbReference type="Pfam" id="PF03184">
    <property type="entry name" value="DDE_1"/>
    <property type="match status" value="1"/>
</dbReference>
<evidence type="ECO:0000313" key="3">
    <source>
        <dbReference type="EMBL" id="KAJ8921656.1"/>
    </source>
</evidence>
<comment type="caution">
    <text evidence="3">The sequence shown here is derived from an EMBL/GenBank/DDBJ whole genome shotgun (WGS) entry which is preliminary data.</text>
</comment>
<dbReference type="Proteomes" id="UP001159042">
    <property type="component" value="Unassembled WGS sequence"/>
</dbReference>
<proteinExistence type="predicted"/>
<dbReference type="PROSITE" id="PS51465">
    <property type="entry name" value="KAZAL_2"/>
    <property type="match status" value="1"/>
</dbReference>
<evidence type="ECO:0000313" key="4">
    <source>
        <dbReference type="Proteomes" id="UP001159042"/>
    </source>
</evidence>
<reference evidence="3 4" key="1">
    <citation type="journal article" date="2023" name="Insect Mol. Biol.">
        <title>Genome sequencing provides insights into the evolution of gene families encoding plant cell wall-degrading enzymes in longhorned beetles.</title>
        <authorList>
            <person name="Shin N.R."/>
            <person name="Okamura Y."/>
            <person name="Kirsch R."/>
            <person name="Pauchet Y."/>
        </authorList>
    </citation>
    <scope>NUCLEOTIDE SEQUENCE [LARGE SCALE GENOMIC DNA]</scope>
    <source>
        <strain evidence="3">EAD_L_NR</strain>
    </source>
</reference>
<dbReference type="SUPFAM" id="SSF100895">
    <property type="entry name" value="Kazal-type serine protease inhibitors"/>
    <property type="match status" value="1"/>
</dbReference>
<dbReference type="EMBL" id="JANEYG010000009">
    <property type="protein sequence ID" value="KAJ8921656.1"/>
    <property type="molecule type" value="Genomic_DNA"/>
</dbReference>
<evidence type="ECO:0000259" key="2">
    <source>
        <dbReference type="PROSITE" id="PS51465"/>
    </source>
</evidence>
<dbReference type="GO" id="GO:0004867">
    <property type="term" value="F:serine-type endopeptidase inhibitor activity"/>
    <property type="evidence" value="ECO:0007669"/>
    <property type="project" value="InterPro"/>
</dbReference>
<gene>
    <name evidence="3" type="ORF">NQ315_010565</name>
</gene>
<protein>
    <recommendedName>
        <fullName evidence="2">Kazal-like domain-containing protein</fullName>
    </recommendedName>
</protein>
<feature type="compositionally biased region" description="Polar residues" evidence="1">
    <location>
        <begin position="184"/>
        <end position="195"/>
    </location>
</feature>